<dbReference type="InterPro" id="IPR017871">
    <property type="entry name" value="ABC_transporter-like_CS"/>
</dbReference>
<dbReference type="PROSITE" id="PS00211">
    <property type="entry name" value="ABC_TRANSPORTER_1"/>
    <property type="match status" value="1"/>
</dbReference>
<keyword evidence="3" id="KW-0175">Coiled coil</keyword>
<dbReference type="InterPro" id="IPR003593">
    <property type="entry name" value="AAA+_ATPase"/>
</dbReference>
<dbReference type="SMART" id="SM00382">
    <property type="entry name" value="AAA"/>
    <property type="match status" value="2"/>
</dbReference>
<feature type="domain" description="ABC transporter" evidence="4">
    <location>
        <begin position="305"/>
        <end position="517"/>
    </location>
</feature>
<dbReference type="Gene3D" id="3.40.50.300">
    <property type="entry name" value="P-loop containing nucleotide triphosphate hydrolases"/>
    <property type="match status" value="2"/>
</dbReference>
<evidence type="ECO:0000256" key="3">
    <source>
        <dbReference type="SAM" id="Coils"/>
    </source>
</evidence>
<accession>A0ABR9QM75</accession>
<protein>
    <submittedName>
        <fullName evidence="5">ABC-F type ribosomal protection protein</fullName>
    </submittedName>
</protein>
<keyword evidence="1" id="KW-0547">Nucleotide-binding</keyword>
<evidence type="ECO:0000256" key="2">
    <source>
        <dbReference type="ARBA" id="ARBA00022840"/>
    </source>
</evidence>
<dbReference type="SUPFAM" id="SSF52540">
    <property type="entry name" value="P-loop containing nucleoside triphosphate hydrolases"/>
    <property type="match status" value="2"/>
</dbReference>
<dbReference type="NCBIfam" id="NF000355">
    <property type="entry name" value="ribo_prot_ABC_F"/>
    <property type="match status" value="1"/>
</dbReference>
<keyword evidence="6" id="KW-1185">Reference proteome</keyword>
<sequence length="562" mass="64281">MTVMKIRDIKKSFGDKVILEKVNADIKKGDRIGLVGNNGAGKTTLANILYGSIQPDSGTVNSSKQGIKMGFLLQSTEYTVTDFKEVTTSHENELLKNSSELGLKKVQEWDGERLKHLSGGEKLKLSLARIWAAKPDVLILDEPTNHLDYQGVEWLVGEIKQFSGTVIIISHDRYFMDQTVNQVVELENGISTVYKGNYSEYREEKERRNLEQMHHYEVQQKRKEKVEQQIENLQNWSDKAHKQSTKQDGYKEYYRMKAKKMDVQVKSKRKRLEKELEKNKVEKPVEDCKVNFQFGSSGKRGNSILEAKGISKSFEGRVLFEDSHFYIKHGERIGIFGENGCGKTTLIKTVLGQIALSKGELWKSDSLKIGYLSQDVDELDTEKTALEILGITERDEISRVRTIFANIGLKEDKITKPISTLSLGERTRVKLVGMLLKNLDLLILDEPTNHLDLVSRESLEKTLEEFAGTILVISHDVYFMNKLCDKLLVFENKKILRVEKSLTEYLSRSEEPVSNSKEELLVLQNKITALLGEISLLTREDPKYNEIDQKLSELLKRKREIS</sequence>
<gene>
    <name evidence="5" type="primary">abc-f</name>
    <name evidence="5" type="ORF">IMZ08_16215</name>
</gene>
<evidence type="ECO:0000313" key="6">
    <source>
        <dbReference type="Proteomes" id="UP001516662"/>
    </source>
</evidence>
<dbReference type="RefSeq" id="WP_193538402.1">
    <property type="nucleotide sequence ID" value="NZ_JADCLJ010000022.1"/>
</dbReference>
<proteinExistence type="predicted"/>
<keyword evidence="2" id="KW-0067">ATP-binding</keyword>
<dbReference type="PROSITE" id="PS50893">
    <property type="entry name" value="ABC_TRANSPORTER_2"/>
    <property type="match status" value="2"/>
</dbReference>
<comment type="caution">
    <text evidence="5">The sequence shown here is derived from an EMBL/GenBank/DDBJ whole genome shotgun (WGS) entry which is preliminary data.</text>
</comment>
<feature type="coiled-coil region" evidence="3">
    <location>
        <begin position="216"/>
        <end position="243"/>
    </location>
</feature>
<organism evidence="5 6">
    <name type="scientific">Litchfieldia luteola</name>
    <dbReference type="NCBI Taxonomy" id="682179"/>
    <lineage>
        <taxon>Bacteria</taxon>
        <taxon>Bacillati</taxon>
        <taxon>Bacillota</taxon>
        <taxon>Bacilli</taxon>
        <taxon>Bacillales</taxon>
        <taxon>Bacillaceae</taxon>
        <taxon>Litchfieldia</taxon>
    </lineage>
</organism>
<evidence type="ECO:0000259" key="4">
    <source>
        <dbReference type="PROSITE" id="PS50893"/>
    </source>
</evidence>
<name>A0ABR9QM75_9BACI</name>
<reference evidence="5 6" key="1">
    <citation type="submission" date="2020-10" db="EMBL/GenBank/DDBJ databases">
        <title>Bacillus sp. HD4P25, an endophyte from a halophyte.</title>
        <authorList>
            <person name="Sun J.-Q."/>
        </authorList>
    </citation>
    <scope>NUCLEOTIDE SEQUENCE [LARGE SCALE GENOMIC DNA]</scope>
    <source>
        <strain evidence="5 6">YIM 93174</strain>
    </source>
</reference>
<dbReference type="InterPro" id="IPR032781">
    <property type="entry name" value="ABC_tran_Xtn"/>
</dbReference>
<feature type="domain" description="ABC transporter" evidence="4">
    <location>
        <begin position="4"/>
        <end position="213"/>
    </location>
</feature>
<dbReference type="InterPro" id="IPR003439">
    <property type="entry name" value="ABC_transporter-like_ATP-bd"/>
</dbReference>
<dbReference type="EMBL" id="JADCLJ010000022">
    <property type="protein sequence ID" value="MBE4909598.1"/>
    <property type="molecule type" value="Genomic_DNA"/>
</dbReference>
<dbReference type="Proteomes" id="UP001516662">
    <property type="component" value="Unassembled WGS sequence"/>
</dbReference>
<dbReference type="PANTHER" id="PTHR42855:SF2">
    <property type="entry name" value="DRUG RESISTANCE ABC TRANSPORTER,ATP-BINDING PROTEIN"/>
    <property type="match status" value="1"/>
</dbReference>
<dbReference type="Pfam" id="PF00005">
    <property type="entry name" value="ABC_tran"/>
    <property type="match status" value="2"/>
</dbReference>
<dbReference type="Pfam" id="PF12848">
    <property type="entry name" value="ABC_tran_Xtn"/>
    <property type="match status" value="1"/>
</dbReference>
<evidence type="ECO:0000313" key="5">
    <source>
        <dbReference type="EMBL" id="MBE4909598.1"/>
    </source>
</evidence>
<dbReference type="InterPro" id="IPR051309">
    <property type="entry name" value="ABCF_ATPase"/>
</dbReference>
<dbReference type="PANTHER" id="PTHR42855">
    <property type="entry name" value="ABC TRANSPORTER ATP-BINDING SUBUNIT"/>
    <property type="match status" value="1"/>
</dbReference>
<evidence type="ECO:0000256" key="1">
    <source>
        <dbReference type="ARBA" id="ARBA00022741"/>
    </source>
</evidence>
<dbReference type="CDD" id="cd03221">
    <property type="entry name" value="ABCF_EF-3"/>
    <property type="match status" value="2"/>
</dbReference>
<dbReference type="InterPro" id="IPR027417">
    <property type="entry name" value="P-loop_NTPase"/>
</dbReference>